<dbReference type="AlphaFoldDB" id="E8U5U3"/>
<organism evidence="1 2">
    <name type="scientific">Deinococcus maricopensis (strain DSM 21211 / LMG 22137 / NRRL B-23946 / LB-34)</name>
    <dbReference type="NCBI Taxonomy" id="709986"/>
    <lineage>
        <taxon>Bacteria</taxon>
        <taxon>Thermotogati</taxon>
        <taxon>Deinococcota</taxon>
        <taxon>Deinococci</taxon>
        <taxon>Deinococcales</taxon>
        <taxon>Deinococcaceae</taxon>
        <taxon>Deinococcus</taxon>
    </lineage>
</organism>
<keyword evidence="2" id="KW-1185">Reference proteome</keyword>
<sequence length="227" mass="25364">MLLSVDWDAYSGCVEHVFDAPIWGTRDRAEDRLDAWVARTRNRDPHAQDWTPLAGDFPLHGDWVALQQYAGLPAALSWTHADAYAWVAGHAGQDVVNVDSHHDLVSYSGDPARVRPGNWAGLALARGLIRTYTVRYPAWHAHVRVAEGYDLERTRDELRAHLPTDLLDRVRLERTDALPPARDVTGVLLVQSPAWTNPAHDDAFRTVAAALRAHAVQPSYVRPWPAP</sequence>
<protein>
    <submittedName>
        <fullName evidence="1">Uncharacterized protein</fullName>
    </submittedName>
</protein>
<evidence type="ECO:0000313" key="2">
    <source>
        <dbReference type="Proteomes" id="UP000008635"/>
    </source>
</evidence>
<dbReference type="HOGENOM" id="CLU_1150375_0_0_0"/>
<name>E8U5U3_DEIML</name>
<dbReference type="KEGG" id="dmr:Deima_0776"/>
<reference evidence="1 2" key="1">
    <citation type="journal article" date="2011" name="Stand. Genomic Sci.">
        <title>Complete genome sequence of Deinococcus maricopensis type strain (LB-34).</title>
        <authorList>
            <person name="Pukall R."/>
            <person name="Zeytun A."/>
            <person name="Lucas S."/>
            <person name="Lapidus A."/>
            <person name="Hammon N."/>
            <person name="Deshpande S."/>
            <person name="Nolan M."/>
            <person name="Cheng J.F."/>
            <person name="Pitluck S."/>
            <person name="Liolios K."/>
            <person name="Pagani I."/>
            <person name="Mikhailova N."/>
            <person name="Ivanova N."/>
            <person name="Mavromatis K."/>
            <person name="Pati A."/>
            <person name="Tapia R."/>
            <person name="Han C."/>
            <person name="Goodwin L."/>
            <person name="Chen A."/>
            <person name="Palaniappan K."/>
            <person name="Land M."/>
            <person name="Hauser L."/>
            <person name="Chang Y.J."/>
            <person name="Jeffries C.D."/>
            <person name="Brambilla E.M."/>
            <person name="Rohde M."/>
            <person name="Goker M."/>
            <person name="Detter J.C."/>
            <person name="Woyke T."/>
            <person name="Bristow J."/>
            <person name="Eisen J.A."/>
            <person name="Markowitz V."/>
            <person name="Hugenholtz P."/>
            <person name="Kyrpides N.C."/>
            <person name="Klenk H.P."/>
        </authorList>
    </citation>
    <scope>NUCLEOTIDE SEQUENCE [LARGE SCALE GENOMIC DNA]</scope>
    <source>
        <strain evidence="2">DSM 21211 / LMG 22137 / NRRL B-23946 / LB-34</strain>
    </source>
</reference>
<reference evidence="2" key="2">
    <citation type="submission" date="2011-01" db="EMBL/GenBank/DDBJ databases">
        <title>The complete genome of Deinococcus maricopensis DSM 21211.</title>
        <authorList>
            <consortium name="US DOE Joint Genome Institute (JGI-PGF)"/>
            <person name="Lucas S."/>
            <person name="Copeland A."/>
            <person name="Lapidus A."/>
            <person name="Goodwin L."/>
            <person name="Pitluck S."/>
            <person name="Kyrpides N."/>
            <person name="Mavromatis K."/>
            <person name="Pagani I."/>
            <person name="Ivanova N."/>
            <person name="Ovchinnikova G."/>
            <person name="Zeytun A."/>
            <person name="Detter J.C."/>
            <person name="Han C."/>
            <person name="Land M."/>
            <person name="Hauser L."/>
            <person name="Markowitz V."/>
            <person name="Cheng J.-F."/>
            <person name="Hugenholtz P."/>
            <person name="Woyke T."/>
            <person name="Wu D."/>
            <person name="Pukall R."/>
            <person name="Gehrich-Schroeter G."/>
            <person name="Brambilla E."/>
            <person name="Klenk H.-P."/>
            <person name="Eisen J.A."/>
        </authorList>
    </citation>
    <scope>NUCLEOTIDE SEQUENCE [LARGE SCALE GENOMIC DNA]</scope>
    <source>
        <strain evidence="2">DSM 21211 / LMG 22137 / NRRL B-23946 / LB-34</strain>
    </source>
</reference>
<accession>E8U5U3</accession>
<dbReference type="EMBL" id="CP002454">
    <property type="protein sequence ID" value="ADV66432.1"/>
    <property type="molecule type" value="Genomic_DNA"/>
</dbReference>
<evidence type="ECO:0000313" key="1">
    <source>
        <dbReference type="EMBL" id="ADV66432.1"/>
    </source>
</evidence>
<dbReference type="STRING" id="709986.Deima_0776"/>
<dbReference type="Proteomes" id="UP000008635">
    <property type="component" value="Chromosome"/>
</dbReference>
<dbReference type="OrthoDB" id="65586at2"/>
<dbReference type="RefSeq" id="WP_013555937.1">
    <property type="nucleotide sequence ID" value="NC_014958.1"/>
</dbReference>
<gene>
    <name evidence="1" type="ordered locus">Deima_0776</name>
</gene>
<proteinExistence type="predicted"/>